<gene>
    <name evidence="1" type="ORF">M421DRAFT_93008</name>
</gene>
<accession>A0A6A5RMP0</accession>
<protein>
    <submittedName>
        <fullName evidence="1">Uncharacterized protein</fullName>
    </submittedName>
</protein>
<dbReference type="Proteomes" id="UP000800082">
    <property type="component" value="Unassembled WGS sequence"/>
</dbReference>
<dbReference type="GeneID" id="54355746"/>
<dbReference type="Pfam" id="PF22191">
    <property type="entry name" value="IBR_1"/>
    <property type="match status" value="1"/>
</dbReference>
<dbReference type="AlphaFoldDB" id="A0A6A5RMP0"/>
<dbReference type="Gene3D" id="1.20.120.1750">
    <property type="match status" value="1"/>
</dbReference>
<reference evidence="1" key="1">
    <citation type="journal article" date="2020" name="Stud. Mycol.">
        <title>101 Dothideomycetes genomes: a test case for predicting lifestyles and emergence of pathogens.</title>
        <authorList>
            <person name="Haridas S."/>
            <person name="Albert R."/>
            <person name="Binder M."/>
            <person name="Bloem J."/>
            <person name="Labutti K."/>
            <person name="Salamov A."/>
            <person name="Andreopoulos B."/>
            <person name="Baker S."/>
            <person name="Barry K."/>
            <person name="Bills G."/>
            <person name="Bluhm B."/>
            <person name="Cannon C."/>
            <person name="Castanera R."/>
            <person name="Culley D."/>
            <person name="Daum C."/>
            <person name="Ezra D."/>
            <person name="Gonzalez J."/>
            <person name="Henrissat B."/>
            <person name="Kuo A."/>
            <person name="Liang C."/>
            <person name="Lipzen A."/>
            <person name="Lutzoni F."/>
            <person name="Magnuson J."/>
            <person name="Mondo S."/>
            <person name="Nolan M."/>
            <person name="Ohm R."/>
            <person name="Pangilinan J."/>
            <person name="Park H.-J."/>
            <person name="Ramirez L."/>
            <person name="Alfaro M."/>
            <person name="Sun H."/>
            <person name="Tritt A."/>
            <person name="Yoshinaga Y."/>
            <person name="Zwiers L.-H."/>
            <person name="Turgeon B."/>
            <person name="Goodwin S."/>
            <person name="Spatafora J."/>
            <person name="Crous P."/>
            <person name="Grigoriev I."/>
        </authorList>
    </citation>
    <scope>NUCLEOTIDE SEQUENCE</scope>
    <source>
        <strain evidence="1">CBS 183.55</strain>
    </source>
</reference>
<proteinExistence type="predicted"/>
<organism evidence="1 2">
    <name type="scientific">Didymella exigua CBS 183.55</name>
    <dbReference type="NCBI Taxonomy" id="1150837"/>
    <lineage>
        <taxon>Eukaryota</taxon>
        <taxon>Fungi</taxon>
        <taxon>Dikarya</taxon>
        <taxon>Ascomycota</taxon>
        <taxon>Pezizomycotina</taxon>
        <taxon>Dothideomycetes</taxon>
        <taxon>Pleosporomycetidae</taxon>
        <taxon>Pleosporales</taxon>
        <taxon>Pleosporineae</taxon>
        <taxon>Didymellaceae</taxon>
        <taxon>Didymella</taxon>
    </lineage>
</organism>
<dbReference type="SUPFAM" id="SSF57850">
    <property type="entry name" value="RING/U-box"/>
    <property type="match status" value="1"/>
</dbReference>
<evidence type="ECO:0000313" key="2">
    <source>
        <dbReference type="Proteomes" id="UP000800082"/>
    </source>
</evidence>
<keyword evidence="2" id="KW-1185">Reference proteome</keyword>
<sequence>MARPTAIFPGEVDTLRAVRLSGIQTILVFPFLIPSDESVALQQPRIGPSRSVSPISTIPSFRECGLCAESVPVDDFPSVAGCQGGQNNIWRCQNPECDGSICTTHNIPFHTDETCAQYDARKGGIDTQEAASLATIRQISTPCLKVGCGYNINKASGYDHMSCNKCEHAFCYQCSAPYEGVNSILEIGNSVHAMHCRQYRYRPLNGDEDEGDEERYLRHDEDMDDDDEYVYVYD</sequence>
<dbReference type="EMBL" id="ML978971">
    <property type="protein sequence ID" value="KAF1927606.1"/>
    <property type="molecule type" value="Genomic_DNA"/>
</dbReference>
<name>A0A6A5RMP0_9PLEO</name>
<dbReference type="OrthoDB" id="1431934at2759"/>
<dbReference type="RefSeq" id="XP_033447858.1">
    <property type="nucleotide sequence ID" value="XM_033598079.1"/>
</dbReference>
<evidence type="ECO:0000313" key="1">
    <source>
        <dbReference type="EMBL" id="KAF1927606.1"/>
    </source>
</evidence>